<keyword evidence="3" id="KW-1185">Reference proteome</keyword>
<gene>
    <name evidence="2" type="ORF">B0I35DRAFT_445893</name>
</gene>
<reference evidence="2" key="1">
    <citation type="journal article" date="2021" name="Nat. Commun.">
        <title>Genetic determinants of endophytism in the Arabidopsis root mycobiome.</title>
        <authorList>
            <person name="Mesny F."/>
            <person name="Miyauchi S."/>
            <person name="Thiergart T."/>
            <person name="Pickel B."/>
            <person name="Atanasova L."/>
            <person name="Karlsson M."/>
            <person name="Huettel B."/>
            <person name="Barry K.W."/>
            <person name="Haridas S."/>
            <person name="Chen C."/>
            <person name="Bauer D."/>
            <person name="Andreopoulos W."/>
            <person name="Pangilinan J."/>
            <person name="LaButti K."/>
            <person name="Riley R."/>
            <person name="Lipzen A."/>
            <person name="Clum A."/>
            <person name="Drula E."/>
            <person name="Henrissat B."/>
            <person name="Kohler A."/>
            <person name="Grigoriev I.V."/>
            <person name="Martin F.M."/>
            <person name="Hacquard S."/>
        </authorList>
    </citation>
    <scope>NUCLEOTIDE SEQUENCE</scope>
    <source>
        <strain evidence="2">MPI-CAGE-CH-0235</strain>
    </source>
</reference>
<evidence type="ECO:0000313" key="3">
    <source>
        <dbReference type="Proteomes" id="UP000813444"/>
    </source>
</evidence>
<accession>A0A8K0WKJ5</accession>
<dbReference type="EMBL" id="JAGPNK010000026">
    <property type="protein sequence ID" value="KAH7304101.1"/>
    <property type="molecule type" value="Genomic_DNA"/>
</dbReference>
<feature type="region of interest" description="Disordered" evidence="1">
    <location>
        <begin position="97"/>
        <end position="141"/>
    </location>
</feature>
<dbReference type="OrthoDB" id="5153950at2759"/>
<dbReference type="Proteomes" id="UP000813444">
    <property type="component" value="Unassembled WGS sequence"/>
</dbReference>
<proteinExistence type="predicted"/>
<evidence type="ECO:0000256" key="1">
    <source>
        <dbReference type="SAM" id="MobiDB-lite"/>
    </source>
</evidence>
<feature type="compositionally biased region" description="Polar residues" evidence="1">
    <location>
        <begin position="123"/>
        <end position="141"/>
    </location>
</feature>
<sequence>MVIPIKSKEERAVYMALNPIFSGHWRNIRDPVQIRALIYKNVMQDRVAALLGSFEMGEICESAQTLLRDEIFGNKKTCKKRAAQRFSNMATCRSDLEPASTTLGSNQPAATPPQTAPSTVTTMDQQETNASKTPVQTNNQGMCETESSLTTAFGLFSGLFSKSATSSTMESHEELPNTDDIGSRETLSSSMLDISYDVQHRLMVRVQYLLEQACFEYAQKHLPHLLQRNNWSCPEAMELHIFERELRELNPEAKSKGRDKALPPATHPKRAIQIRHAAVHRERMSAHMMGEMLHDGEKLLEELGDMNRRDAMAKLRTRVHGILIQLDAKEKSSDEALEEKRREFERKRRALQQVEEAFTLQIKTRQAKFRGSAARGMFQAANLIGDGRTASAIHEAVDFLLILLVAAWNMLWNWLAEVVSRNQAV</sequence>
<protein>
    <submittedName>
        <fullName evidence="2">Uncharacterized protein</fullName>
    </submittedName>
</protein>
<evidence type="ECO:0000313" key="2">
    <source>
        <dbReference type="EMBL" id="KAH7304101.1"/>
    </source>
</evidence>
<name>A0A8K0WKJ5_9HYPO</name>
<dbReference type="AlphaFoldDB" id="A0A8K0WKJ5"/>
<comment type="caution">
    <text evidence="2">The sequence shown here is derived from an EMBL/GenBank/DDBJ whole genome shotgun (WGS) entry which is preliminary data.</text>
</comment>
<organism evidence="2 3">
    <name type="scientific">Stachybotrys elegans</name>
    <dbReference type="NCBI Taxonomy" id="80388"/>
    <lineage>
        <taxon>Eukaryota</taxon>
        <taxon>Fungi</taxon>
        <taxon>Dikarya</taxon>
        <taxon>Ascomycota</taxon>
        <taxon>Pezizomycotina</taxon>
        <taxon>Sordariomycetes</taxon>
        <taxon>Hypocreomycetidae</taxon>
        <taxon>Hypocreales</taxon>
        <taxon>Stachybotryaceae</taxon>
        <taxon>Stachybotrys</taxon>
    </lineage>
</organism>